<feature type="domain" description="Thioesterase" evidence="2">
    <location>
        <begin position="49"/>
        <end position="124"/>
    </location>
</feature>
<protein>
    <recommendedName>
        <fullName evidence="2">Thioesterase domain-containing protein</fullName>
    </recommendedName>
</protein>
<dbReference type="NCBIfam" id="TIGR00369">
    <property type="entry name" value="unchar_dom_1"/>
    <property type="match status" value="1"/>
</dbReference>
<keyword evidence="1" id="KW-0378">Hydrolase</keyword>
<proteinExistence type="predicted"/>
<dbReference type="Gene3D" id="3.10.129.10">
    <property type="entry name" value="Hotdog Thioesterase"/>
    <property type="match status" value="1"/>
</dbReference>
<evidence type="ECO:0000256" key="1">
    <source>
        <dbReference type="ARBA" id="ARBA00022801"/>
    </source>
</evidence>
<dbReference type="AlphaFoldDB" id="A0A0H2M511"/>
<dbReference type="Pfam" id="PF03061">
    <property type="entry name" value="4HBT"/>
    <property type="match status" value="1"/>
</dbReference>
<evidence type="ECO:0000259" key="2">
    <source>
        <dbReference type="Pfam" id="PF03061"/>
    </source>
</evidence>
<dbReference type="PATRIC" id="fig|34073.19.peg.1350"/>
<evidence type="ECO:0000313" key="3">
    <source>
        <dbReference type="EMBL" id="KLN57246.1"/>
    </source>
</evidence>
<dbReference type="InterPro" id="IPR029069">
    <property type="entry name" value="HotDog_dom_sf"/>
</dbReference>
<reference evidence="3 4" key="1">
    <citation type="submission" date="2015-03" db="EMBL/GenBank/DDBJ databases">
        <title>Genome sequence of Variovorax paradoxus TBEA6.</title>
        <authorList>
            <person name="Poehlein A."/>
            <person name="Schuldes J."/>
            <person name="Wuebbeler J.H."/>
            <person name="Hiessl S."/>
            <person name="Steinbuechel A."/>
            <person name="Daniel R."/>
        </authorList>
    </citation>
    <scope>NUCLEOTIDE SEQUENCE [LARGE SCALE GENOMIC DNA]</scope>
    <source>
        <strain evidence="3 4">TBEA6</strain>
    </source>
</reference>
<name>A0A0H2M511_VARPD</name>
<dbReference type="SUPFAM" id="SSF54637">
    <property type="entry name" value="Thioesterase/thiol ester dehydrase-isomerase"/>
    <property type="match status" value="1"/>
</dbReference>
<accession>A0A0H2M511</accession>
<dbReference type="GO" id="GO:0016289">
    <property type="term" value="F:acyl-CoA hydrolase activity"/>
    <property type="evidence" value="ECO:0007669"/>
    <property type="project" value="UniProtKB-ARBA"/>
</dbReference>
<dbReference type="InterPro" id="IPR006683">
    <property type="entry name" value="Thioestr_dom"/>
</dbReference>
<sequence length="139" mass="14808">MQPVIGADHRNLFGQVPFMRLLDARREFSEGGRARLVIDARPELGNVIGAVHGGVVVTLLDVAMASAAVSLFDFARTAVTLNLNTSFHAPGRGRLTADGEVVQHDASVAWCRATVSDEAGRLVAQAQGSFRYLPLPQAA</sequence>
<comment type="caution">
    <text evidence="3">The sequence shown here is derived from an EMBL/GenBank/DDBJ whole genome shotgun (WGS) entry which is preliminary data.</text>
</comment>
<dbReference type="EMBL" id="JZWI01000007">
    <property type="protein sequence ID" value="KLN57246.1"/>
    <property type="molecule type" value="Genomic_DNA"/>
</dbReference>
<evidence type="ECO:0000313" key="4">
    <source>
        <dbReference type="Proteomes" id="UP000035170"/>
    </source>
</evidence>
<dbReference type="Proteomes" id="UP000035170">
    <property type="component" value="Unassembled WGS sequence"/>
</dbReference>
<organism evidence="3 4">
    <name type="scientific">Variovorax paradoxus</name>
    <dbReference type="NCBI Taxonomy" id="34073"/>
    <lineage>
        <taxon>Bacteria</taxon>
        <taxon>Pseudomonadati</taxon>
        <taxon>Pseudomonadota</taxon>
        <taxon>Betaproteobacteria</taxon>
        <taxon>Burkholderiales</taxon>
        <taxon>Comamonadaceae</taxon>
        <taxon>Variovorax</taxon>
    </lineage>
</organism>
<keyword evidence="4" id="KW-1185">Reference proteome</keyword>
<gene>
    <name evidence="3" type="ORF">VPARA_13260</name>
</gene>
<dbReference type="CDD" id="cd03443">
    <property type="entry name" value="PaaI_thioesterase"/>
    <property type="match status" value="1"/>
</dbReference>
<dbReference type="InterPro" id="IPR003736">
    <property type="entry name" value="PAAI_dom"/>
</dbReference>
<dbReference type="RefSeq" id="WP_021003511.1">
    <property type="nucleotide sequence ID" value="NZ_JZWI01000007.1"/>
</dbReference>